<keyword evidence="2" id="KW-1185">Reference proteome</keyword>
<dbReference type="AlphaFoldDB" id="A0AAV4X5E9"/>
<dbReference type="Proteomes" id="UP001054837">
    <property type="component" value="Unassembled WGS sequence"/>
</dbReference>
<evidence type="ECO:0000313" key="2">
    <source>
        <dbReference type="Proteomes" id="UP001054837"/>
    </source>
</evidence>
<organism evidence="1 2">
    <name type="scientific">Caerostris darwini</name>
    <dbReference type="NCBI Taxonomy" id="1538125"/>
    <lineage>
        <taxon>Eukaryota</taxon>
        <taxon>Metazoa</taxon>
        <taxon>Ecdysozoa</taxon>
        <taxon>Arthropoda</taxon>
        <taxon>Chelicerata</taxon>
        <taxon>Arachnida</taxon>
        <taxon>Araneae</taxon>
        <taxon>Araneomorphae</taxon>
        <taxon>Entelegynae</taxon>
        <taxon>Araneoidea</taxon>
        <taxon>Araneidae</taxon>
        <taxon>Caerostris</taxon>
    </lineage>
</organism>
<comment type="caution">
    <text evidence="1">The sequence shown here is derived from an EMBL/GenBank/DDBJ whole genome shotgun (WGS) entry which is preliminary data.</text>
</comment>
<reference evidence="1 2" key="1">
    <citation type="submission" date="2021-06" db="EMBL/GenBank/DDBJ databases">
        <title>Caerostris darwini draft genome.</title>
        <authorList>
            <person name="Kono N."/>
            <person name="Arakawa K."/>
        </authorList>
    </citation>
    <scope>NUCLEOTIDE SEQUENCE [LARGE SCALE GENOMIC DNA]</scope>
</reference>
<dbReference type="EMBL" id="BPLQ01015713">
    <property type="protein sequence ID" value="GIY90501.1"/>
    <property type="molecule type" value="Genomic_DNA"/>
</dbReference>
<gene>
    <name evidence="1" type="ORF">CDAR_195131</name>
</gene>
<name>A0AAV4X5E9_9ARAC</name>
<evidence type="ECO:0000313" key="1">
    <source>
        <dbReference type="EMBL" id="GIY90501.1"/>
    </source>
</evidence>
<sequence length="164" mass="17946">MGAAKNFFILTPKGETKKFLFNQADSSSSPLAIQLVQETQWLLIRGVAQWDPAYKPLYKEDISLDLTHERGAITLGGECQKGPSDLRDGSAYHQFHSPSVCFPYLPPTPFKHTQLPSAFPPASSAVSAELLSNPLSPYPQVRGLLEQFLSSLPPLADVPIRDPG</sequence>
<proteinExistence type="predicted"/>
<protein>
    <submittedName>
        <fullName evidence="1">Uncharacterized protein</fullName>
    </submittedName>
</protein>
<accession>A0AAV4X5E9</accession>